<evidence type="ECO:0000313" key="1">
    <source>
        <dbReference type="EMBL" id="WGV16003.1"/>
    </source>
</evidence>
<proteinExistence type="predicted"/>
<dbReference type="EMBL" id="CP124535">
    <property type="protein sequence ID" value="WGV16003.1"/>
    <property type="molecule type" value="Genomic_DNA"/>
</dbReference>
<organism evidence="1 2">
    <name type="scientific">Fuscovulum ytuae</name>
    <dbReference type="NCBI Taxonomy" id="3042299"/>
    <lineage>
        <taxon>Bacteria</taxon>
        <taxon>Pseudomonadati</taxon>
        <taxon>Pseudomonadota</taxon>
        <taxon>Alphaproteobacteria</taxon>
        <taxon>Rhodobacterales</taxon>
        <taxon>Paracoccaceae</taxon>
        <taxon>Fuscovulum</taxon>
    </lineage>
</organism>
<sequence>MHPSGHQTKLASRYVLVTKAGERIALMFEKGPTSPANLWMHAEHAASIEHLGLSRRDYPAADLYAATDEKGRPIYGRHAALRQMRELANSDLVRFEIENAAQLRSVLRQLAP</sequence>
<name>A0ABY8Q556_9RHOB</name>
<dbReference type="RefSeq" id="WP_281465918.1">
    <property type="nucleotide sequence ID" value="NZ_CP124535.1"/>
</dbReference>
<reference evidence="1 2" key="1">
    <citation type="submission" date="2023-04" db="EMBL/GenBank/DDBJ databases">
        <title>YMD61, complete Genome.</title>
        <authorList>
            <person name="Zhang J."/>
        </authorList>
    </citation>
    <scope>NUCLEOTIDE SEQUENCE [LARGE SCALE GENOMIC DNA]</scope>
    <source>
        <strain evidence="1 2">YMD61</strain>
    </source>
</reference>
<accession>A0ABY8Q556</accession>
<gene>
    <name evidence="1" type="ORF">QF092_17390</name>
</gene>
<dbReference type="Proteomes" id="UP001230978">
    <property type="component" value="Chromosome"/>
</dbReference>
<evidence type="ECO:0000313" key="2">
    <source>
        <dbReference type="Proteomes" id="UP001230978"/>
    </source>
</evidence>
<keyword evidence="2" id="KW-1185">Reference proteome</keyword>
<protein>
    <submittedName>
        <fullName evidence="1">Uncharacterized protein</fullName>
    </submittedName>
</protein>